<dbReference type="Pfam" id="PF05618">
    <property type="entry name" value="Zn_protease"/>
    <property type="match status" value="1"/>
</dbReference>
<dbReference type="OrthoDB" id="9782977at2"/>
<dbReference type="eggNOG" id="COG4067">
    <property type="taxonomic scope" value="Bacteria"/>
</dbReference>
<dbReference type="AlphaFoldDB" id="K9XVC7"/>
<proteinExistence type="predicted"/>
<evidence type="ECO:0000313" key="3">
    <source>
        <dbReference type="Proteomes" id="UP000010473"/>
    </source>
</evidence>
<dbReference type="Gene3D" id="2.40.70.10">
    <property type="entry name" value="Acid Proteases"/>
    <property type="match status" value="1"/>
</dbReference>
<protein>
    <recommendedName>
        <fullName evidence="1">Retropepsin-like aspartic endopeptidase domain-containing protein</fullName>
    </recommendedName>
</protein>
<dbReference type="RefSeq" id="WP_015193275.1">
    <property type="nucleotide sequence ID" value="NC_019748.1"/>
</dbReference>
<dbReference type="STRING" id="111780.Sta7437_2055"/>
<keyword evidence="3" id="KW-1185">Reference proteome</keyword>
<dbReference type="HOGENOM" id="CLU_099424_1_1_3"/>
<gene>
    <name evidence="2" type="ordered locus">Sta7437_2055</name>
</gene>
<dbReference type="InterPro" id="IPR021109">
    <property type="entry name" value="Peptidase_aspartic_dom_sf"/>
</dbReference>
<dbReference type="Proteomes" id="UP000010473">
    <property type="component" value="Chromosome"/>
</dbReference>
<dbReference type="InterPro" id="IPR008503">
    <property type="entry name" value="Asp_endopeptidase"/>
</dbReference>
<sequence length="159" mass="18533">MKQNKTYSPESKFKQLAIIGWRETIALPELGINRIKAKIDTGARSSALHTFHVEEFRRDGKQMLRFQVHPYQRNSKQTVTTEAELLEYRQIRNSGGHAQLRPVVVTTVQLGDQQWQIELTLTNRDVMGFRMLLGRQAIRHHFLVDPGKSFLQSYHHPEK</sequence>
<evidence type="ECO:0000313" key="2">
    <source>
        <dbReference type="EMBL" id="AFZ35607.1"/>
    </source>
</evidence>
<organism evidence="2 3">
    <name type="scientific">Stanieria cyanosphaera (strain ATCC 29371 / PCC 7437)</name>
    <dbReference type="NCBI Taxonomy" id="111780"/>
    <lineage>
        <taxon>Bacteria</taxon>
        <taxon>Bacillati</taxon>
        <taxon>Cyanobacteriota</taxon>
        <taxon>Cyanophyceae</taxon>
        <taxon>Pleurocapsales</taxon>
        <taxon>Dermocarpellaceae</taxon>
        <taxon>Stanieria</taxon>
    </lineage>
</organism>
<accession>K9XVC7</accession>
<dbReference type="EMBL" id="CP003653">
    <property type="protein sequence ID" value="AFZ35607.1"/>
    <property type="molecule type" value="Genomic_DNA"/>
</dbReference>
<dbReference type="PANTHER" id="PTHR38037:SF1">
    <property type="entry name" value="ATP-DEPENDENT ZINC PROTEASE DOMAIN-CONTAINING PROTEIN-RELATED"/>
    <property type="match status" value="1"/>
</dbReference>
<name>K9XVC7_STAC7</name>
<feature type="domain" description="Retropepsin-like aspartic endopeptidase" evidence="1">
    <location>
        <begin position="18"/>
        <end position="153"/>
    </location>
</feature>
<reference evidence="3" key="1">
    <citation type="journal article" date="2013" name="Proc. Natl. Acad. Sci. U.S.A.">
        <title>Improving the coverage of the cyanobacterial phylum using diversity-driven genome sequencing.</title>
        <authorList>
            <person name="Shih P.M."/>
            <person name="Wu D."/>
            <person name="Latifi A."/>
            <person name="Axen S.D."/>
            <person name="Fewer D.P."/>
            <person name="Talla E."/>
            <person name="Calteau A."/>
            <person name="Cai F."/>
            <person name="Tandeau de Marsac N."/>
            <person name="Rippka R."/>
            <person name="Herdman M."/>
            <person name="Sivonen K."/>
            <person name="Coursin T."/>
            <person name="Laurent T."/>
            <person name="Goodwin L."/>
            <person name="Nolan M."/>
            <person name="Davenport K.W."/>
            <person name="Han C.S."/>
            <person name="Rubin E.M."/>
            <person name="Eisen J.A."/>
            <person name="Woyke T."/>
            <person name="Gugger M."/>
            <person name="Kerfeld C.A."/>
        </authorList>
    </citation>
    <scope>NUCLEOTIDE SEQUENCE [LARGE SCALE GENOMIC DNA]</scope>
    <source>
        <strain evidence="3">ATCC 29371 / PCC 7437</strain>
    </source>
</reference>
<evidence type="ECO:0000259" key="1">
    <source>
        <dbReference type="Pfam" id="PF05618"/>
    </source>
</evidence>
<dbReference type="KEGG" id="scs:Sta7437_2055"/>
<dbReference type="SUPFAM" id="SSF50630">
    <property type="entry name" value="Acid proteases"/>
    <property type="match status" value="1"/>
</dbReference>
<dbReference type="PANTHER" id="PTHR38037">
    <property type="entry name" value="ZN_PROTEASE DOMAIN-CONTAINING PROTEIN"/>
    <property type="match status" value="1"/>
</dbReference>